<proteinExistence type="predicted"/>
<dbReference type="SUPFAM" id="SSF50978">
    <property type="entry name" value="WD40 repeat-like"/>
    <property type="match status" value="1"/>
</dbReference>
<dbReference type="InterPro" id="IPR036322">
    <property type="entry name" value="WD40_repeat_dom_sf"/>
</dbReference>
<accession>A0A8J8NY36</accession>
<reference evidence="1" key="1">
    <citation type="submission" date="2019-06" db="EMBL/GenBank/DDBJ databases">
        <authorList>
            <person name="Zheng W."/>
        </authorList>
    </citation>
    <scope>NUCLEOTIDE SEQUENCE</scope>
    <source>
        <strain evidence="1">QDHG01</strain>
    </source>
</reference>
<dbReference type="EMBL" id="RRYP01003544">
    <property type="protein sequence ID" value="TNV83708.1"/>
    <property type="molecule type" value="Genomic_DNA"/>
</dbReference>
<sequence length="436" mass="49980">MEEFGQTEFAVPESEQFEQSNHFLSDTKNALQLCLQFYDLLDNVSFKARNEVRKLEQQVQAMIINYYCQNETNCGNMALLQRDQSQYISEATGVIKGIQEQVQSMNEQFQAINDHIQRVNPQRKNPNAKIPRNEQNLDLKFQQISLTQLEKEQSQYRFVSAGPYFSISDIQTGSCLFRLDENQNLTHFLTLPFEVRLLAATDDNQLAINDQLYNLNDLSCYQSLNIPIENYTCVYHSNNILYYGYIDYAKIKMIDCKSLKLKCLRTTIGKCKGPGIPQIEGLKGLSEQLLFLYKGVVRKITVQQDRLSQQCEIVFKLQEEIVKFLVLPDNIHLVAITAKNNIFTANHLTGAIIQKVQLQETLSQIIVHPNFDFERFPVILGSSENCVQAMDFLDSGIQFTNMLEGARIVAYFQNGMFLIQQGSNLIFLSEAGVSNY</sequence>
<keyword evidence="2" id="KW-1185">Reference proteome</keyword>
<gene>
    <name evidence="1" type="ORF">FGO68_gene11881</name>
</gene>
<evidence type="ECO:0000313" key="2">
    <source>
        <dbReference type="Proteomes" id="UP000785679"/>
    </source>
</evidence>
<name>A0A8J8NY36_HALGN</name>
<dbReference type="AlphaFoldDB" id="A0A8J8NY36"/>
<dbReference type="Proteomes" id="UP000785679">
    <property type="component" value="Unassembled WGS sequence"/>
</dbReference>
<organism evidence="1 2">
    <name type="scientific">Halteria grandinella</name>
    <dbReference type="NCBI Taxonomy" id="5974"/>
    <lineage>
        <taxon>Eukaryota</taxon>
        <taxon>Sar</taxon>
        <taxon>Alveolata</taxon>
        <taxon>Ciliophora</taxon>
        <taxon>Intramacronucleata</taxon>
        <taxon>Spirotrichea</taxon>
        <taxon>Stichotrichia</taxon>
        <taxon>Sporadotrichida</taxon>
        <taxon>Halteriidae</taxon>
        <taxon>Halteria</taxon>
    </lineage>
</organism>
<protein>
    <submittedName>
        <fullName evidence="1">Uncharacterized protein</fullName>
    </submittedName>
</protein>
<evidence type="ECO:0000313" key="1">
    <source>
        <dbReference type="EMBL" id="TNV83708.1"/>
    </source>
</evidence>
<comment type="caution">
    <text evidence="1">The sequence shown here is derived from an EMBL/GenBank/DDBJ whole genome shotgun (WGS) entry which is preliminary data.</text>
</comment>